<dbReference type="VEuPathDB" id="FungiDB:VP01_319g10"/>
<protein>
    <submittedName>
        <fullName evidence="2">Uncharacterized protein</fullName>
    </submittedName>
</protein>
<sequence>MTSRPVSRKRLHVLYTTPLLLSVVCIILILSSLCGLVPWRQTSGTIMVIHRTSSDAQDNHTASFHFGLLGSCYQAARGHQLHCTPAAFPPDYNTTILRGGKDINSEHLQIMMPDLPPVFGTWMLISIVALLCHIAACLPVYAPEKLSNLRFWSQKLFSAALWILGIGWTLGFSAVLSLACFVQGFGGEYNLFSADFVYNQASAGNIFVLLTIAMVAQVVIGLAIIVQISNAPNKSTMEFSSSWADHLRVTGP</sequence>
<name>A0A0L6UYK6_9BASI</name>
<dbReference type="EMBL" id="LAVV01008168">
    <property type="protein sequence ID" value="KNZ53579.1"/>
    <property type="molecule type" value="Genomic_DNA"/>
</dbReference>
<keyword evidence="1" id="KW-0472">Membrane</keyword>
<keyword evidence="3" id="KW-1185">Reference proteome</keyword>
<accession>A0A0L6UYK6</accession>
<feature type="transmembrane region" description="Helical" evidence="1">
    <location>
        <begin position="12"/>
        <end position="39"/>
    </location>
</feature>
<evidence type="ECO:0000256" key="1">
    <source>
        <dbReference type="SAM" id="Phobius"/>
    </source>
</evidence>
<gene>
    <name evidence="2" type="ORF">VP01_319g10</name>
</gene>
<feature type="transmembrane region" description="Helical" evidence="1">
    <location>
        <begin position="161"/>
        <end position="186"/>
    </location>
</feature>
<dbReference type="OrthoDB" id="2495287at2759"/>
<dbReference type="AlphaFoldDB" id="A0A0L6UYK6"/>
<evidence type="ECO:0000313" key="2">
    <source>
        <dbReference type="EMBL" id="KNZ53579.1"/>
    </source>
</evidence>
<comment type="caution">
    <text evidence="2">The sequence shown here is derived from an EMBL/GenBank/DDBJ whole genome shotgun (WGS) entry which is preliminary data.</text>
</comment>
<dbReference type="Proteomes" id="UP000037035">
    <property type="component" value="Unassembled WGS sequence"/>
</dbReference>
<feature type="transmembrane region" description="Helical" evidence="1">
    <location>
        <begin position="206"/>
        <end position="228"/>
    </location>
</feature>
<evidence type="ECO:0000313" key="3">
    <source>
        <dbReference type="Proteomes" id="UP000037035"/>
    </source>
</evidence>
<proteinExistence type="predicted"/>
<reference evidence="2 3" key="1">
    <citation type="submission" date="2015-08" db="EMBL/GenBank/DDBJ databases">
        <title>Next Generation Sequencing and Analysis of the Genome of Puccinia sorghi L Schw, the Causal Agent of Maize Common Rust.</title>
        <authorList>
            <person name="Rochi L."/>
            <person name="Burguener G."/>
            <person name="Darino M."/>
            <person name="Turjanski A."/>
            <person name="Kreff E."/>
            <person name="Dieguez M.J."/>
            <person name="Sacco F."/>
        </authorList>
    </citation>
    <scope>NUCLEOTIDE SEQUENCE [LARGE SCALE GENOMIC DNA]</scope>
    <source>
        <strain evidence="2 3">RO10H11247</strain>
    </source>
</reference>
<keyword evidence="1" id="KW-1133">Transmembrane helix</keyword>
<organism evidence="2 3">
    <name type="scientific">Puccinia sorghi</name>
    <dbReference type="NCBI Taxonomy" id="27349"/>
    <lineage>
        <taxon>Eukaryota</taxon>
        <taxon>Fungi</taxon>
        <taxon>Dikarya</taxon>
        <taxon>Basidiomycota</taxon>
        <taxon>Pucciniomycotina</taxon>
        <taxon>Pucciniomycetes</taxon>
        <taxon>Pucciniales</taxon>
        <taxon>Pucciniaceae</taxon>
        <taxon>Puccinia</taxon>
    </lineage>
</organism>
<feature type="transmembrane region" description="Helical" evidence="1">
    <location>
        <begin position="119"/>
        <end position="141"/>
    </location>
</feature>
<keyword evidence="1" id="KW-0812">Transmembrane</keyword>